<dbReference type="Pfam" id="PF00534">
    <property type="entry name" value="Glycos_transf_1"/>
    <property type="match status" value="1"/>
</dbReference>
<feature type="domain" description="Glycosyl transferase family 1" evidence="1">
    <location>
        <begin position="194"/>
        <end position="354"/>
    </location>
</feature>
<evidence type="ECO:0000313" key="3">
    <source>
        <dbReference type="EMBL" id="MBO8434826.1"/>
    </source>
</evidence>
<dbReference type="Proteomes" id="UP000823611">
    <property type="component" value="Unassembled WGS sequence"/>
</dbReference>
<protein>
    <submittedName>
        <fullName evidence="3">Glycosyltransferase family 4 protein</fullName>
    </submittedName>
</protein>
<dbReference type="GO" id="GO:0016757">
    <property type="term" value="F:glycosyltransferase activity"/>
    <property type="evidence" value="ECO:0007669"/>
    <property type="project" value="InterPro"/>
</dbReference>
<accession>A0A9D9H391</accession>
<dbReference type="EMBL" id="JADIMX010000109">
    <property type="protein sequence ID" value="MBO8434826.1"/>
    <property type="molecule type" value="Genomic_DNA"/>
</dbReference>
<reference evidence="3" key="2">
    <citation type="journal article" date="2021" name="PeerJ">
        <title>Extensive microbial diversity within the chicken gut microbiome revealed by metagenomics and culture.</title>
        <authorList>
            <person name="Gilroy R."/>
            <person name="Ravi A."/>
            <person name="Getino M."/>
            <person name="Pursley I."/>
            <person name="Horton D.L."/>
            <person name="Alikhan N.F."/>
            <person name="Baker D."/>
            <person name="Gharbi K."/>
            <person name="Hall N."/>
            <person name="Watson M."/>
            <person name="Adriaenssens E.M."/>
            <person name="Foster-Nyarko E."/>
            <person name="Jarju S."/>
            <person name="Secka A."/>
            <person name="Antonio M."/>
            <person name="Oren A."/>
            <person name="Chaudhuri R.R."/>
            <person name="La Ragione R."/>
            <person name="Hildebrand F."/>
            <person name="Pallen M.J."/>
        </authorList>
    </citation>
    <scope>NUCLEOTIDE SEQUENCE</scope>
    <source>
        <strain evidence="3">F6-4510</strain>
    </source>
</reference>
<evidence type="ECO:0000259" key="1">
    <source>
        <dbReference type="Pfam" id="PF00534"/>
    </source>
</evidence>
<dbReference type="InterPro" id="IPR001296">
    <property type="entry name" value="Glyco_trans_1"/>
</dbReference>
<dbReference type="Gene3D" id="3.40.50.2000">
    <property type="entry name" value="Glycogen Phosphorylase B"/>
    <property type="match status" value="2"/>
</dbReference>
<reference evidence="3" key="1">
    <citation type="submission" date="2020-10" db="EMBL/GenBank/DDBJ databases">
        <authorList>
            <person name="Gilroy R."/>
        </authorList>
    </citation>
    <scope>NUCLEOTIDE SEQUENCE</scope>
    <source>
        <strain evidence="3">F6-4510</strain>
    </source>
</reference>
<organism evidence="3 4">
    <name type="scientific">Candidatus Fimicola merdigallinarum</name>
    <dbReference type="NCBI Taxonomy" id="2840819"/>
    <lineage>
        <taxon>Bacteria</taxon>
        <taxon>Bacillati</taxon>
        <taxon>Bacillota</taxon>
        <taxon>Clostridia</taxon>
        <taxon>Lachnospirales</taxon>
        <taxon>Lachnospiraceae</taxon>
        <taxon>Lachnospiraceae incertae sedis</taxon>
        <taxon>Candidatus Fimicola</taxon>
    </lineage>
</organism>
<feature type="domain" description="Glycosyltransferase subfamily 4-like N-terminal" evidence="2">
    <location>
        <begin position="4"/>
        <end position="156"/>
    </location>
</feature>
<dbReference type="Pfam" id="PF13477">
    <property type="entry name" value="Glyco_trans_4_2"/>
    <property type="match status" value="1"/>
</dbReference>
<dbReference type="CDD" id="cd03808">
    <property type="entry name" value="GT4_CapM-like"/>
    <property type="match status" value="1"/>
</dbReference>
<comment type="caution">
    <text evidence="3">The sequence shown here is derived from an EMBL/GenBank/DDBJ whole genome shotgun (WGS) entry which is preliminary data.</text>
</comment>
<dbReference type="InterPro" id="IPR028098">
    <property type="entry name" value="Glyco_trans_4-like_N"/>
</dbReference>
<dbReference type="PANTHER" id="PTHR45947">
    <property type="entry name" value="SULFOQUINOVOSYL TRANSFERASE SQD2"/>
    <property type="match status" value="1"/>
</dbReference>
<dbReference type="InterPro" id="IPR050194">
    <property type="entry name" value="Glycosyltransferase_grp1"/>
</dbReference>
<proteinExistence type="predicted"/>
<dbReference type="AlphaFoldDB" id="A0A9D9H391"/>
<evidence type="ECO:0000313" key="4">
    <source>
        <dbReference type="Proteomes" id="UP000823611"/>
    </source>
</evidence>
<dbReference type="PANTHER" id="PTHR45947:SF3">
    <property type="entry name" value="SULFOQUINOVOSYL TRANSFERASE SQD2"/>
    <property type="match status" value="1"/>
</dbReference>
<name>A0A9D9H391_9FIRM</name>
<evidence type="ECO:0000259" key="2">
    <source>
        <dbReference type="Pfam" id="PF13477"/>
    </source>
</evidence>
<gene>
    <name evidence="3" type="ORF">IAC55_05860</name>
</gene>
<dbReference type="SUPFAM" id="SSF53756">
    <property type="entry name" value="UDP-Glycosyltransferase/glycogen phosphorylase"/>
    <property type="match status" value="1"/>
</dbReference>
<sequence length="382" mass="44392">MKNILFLATVPSMVVAFNMRNIKMLQDMGYTIHVACNYFEKSAWTDEKLKEYRDVLEENNVVMHQIDFPRKPYNPFKLIKSYIQTRKLLKEVDFEMMHNQSCVSGILGRIAGRKHDMKILHTEHGFYYFKGGPLFNWIFFPFDLLCSYFTDTIITINKDDTKFCEKYMKSKKKVYIPGVGIDTDYYFNTEINKSIMREELGIPKDAFVVLSVGELNENKNHSAILKAISKSKYKNIYYVICGEGVERENLYNLASKLNMTDRFLLVGQKQNVNEFYKMADVFTFPSKREGLGLAALEAMASGLPIITSDRNGINDYAENNKTGFMCPPDDIDGFCKAIETIYEDKELRDRFSLYNIEKSKDFSHHKTDNIMKKVYKEAISNI</sequence>